<dbReference type="RefSeq" id="WP_060193360.1">
    <property type="nucleotide sequence ID" value="NZ_LPHD01000186.1"/>
</dbReference>
<evidence type="ECO:0000313" key="5">
    <source>
        <dbReference type="Proteomes" id="UP000060630"/>
    </source>
</evidence>
<dbReference type="NCBIfam" id="NF009464">
    <property type="entry name" value="PRK12824.1"/>
    <property type="match status" value="1"/>
</dbReference>
<dbReference type="SMART" id="SM00822">
    <property type="entry name" value="PKS_KR"/>
    <property type="match status" value="1"/>
</dbReference>
<dbReference type="NCBIfam" id="TIGR01829">
    <property type="entry name" value="AcAcCoA_reduct"/>
    <property type="match status" value="1"/>
</dbReference>
<dbReference type="InterPro" id="IPR057326">
    <property type="entry name" value="KR_dom"/>
</dbReference>
<dbReference type="GO" id="GO:0032787">
    <property type="term" value="P:monocarboxylic acid metabolic process"/>
    <property type="evidence" value="ECO:0007669"/>
    <property type="project" value="UniProtKB-ARBA"/>
</dbReference>
<dbReference type="InterPro" id="IPR036291">
    <property type="entry name" value="NAD(P)-bd_dom_sf"/>
</dbReference>
<dbReference type="InterPro" id="IPR050259">
    <property type="entry name" value="SDR"/>
</dbReference>
<sequence>MRDVRVAFVTGGMGGLGAAISRRLHAAGMTVAVSHSEHNDHVATWLTRERDAGRIFHAFEVDVADFDSCQRCGKRVIDQLGRVDVLVNNAGITRDATFAKMTKSQWDAVLRTDLNGLFNMTKPFVGGMIERGFGRIVNVGSVNGSRGAYGQTNYAAAKAGVHGFTKALALELAKHGVTVNTVSPGYLATPMVESVPKEVLDAKILPQIPVGRLGQPDEIAALVAFLCSDEGAFATGADFAVNGGMHMK</sequence>
<organism evidence="4 5">
    <name type="scientific">Burkholderia ubonensis</name>
    <dbReference type="NCBI Taxonomy" id="101571"/>
    <lineage>
        <taxon>Bacteria</taxon>
        <taxon>Pseudomonadati</taxon>
        <taxon>Pseudomonadota</taxon>
        <taxon>Betaproteobacteria</taxon>
        <taxon>Burkholderiales</taxon>
        <taxon>Burkholderiaceae</taxon>
        <taxon>Burkholderia</taxon>
        <taxon>Burkholderia cepacia complex</taxon>
    </lineage>
</organism>
<protein>
    <submittedName>
        <fullName evidence="4">Beta-ketoacyl-ACP reductase</fullName>
    </submittedName>
</protein>
<dbReference type="EMBL" id="LPHD01000186">
    <property type="protein sequence ID" value="KWA74158.1"/>
    <property type="molecule type" value="Genomic_DNA"/>
</dbReference>
<reference evidence="4 5" key="1">
    <citation type="submission" date="2015-11" db="EMBL/GenBank/DDBJ databases">
        <title>Expanding the genomic diversity of Burkholderia species for the development of highly accurate diagnostics.</title>
        <authorList>
            <person name="Sahl J."/>
            <person name="Keim P."/>
            <person name="Wagner D."/>
        </authorList>
    </citation>
    <scope>NUCLEOTIDE SEQUENCE [LARGE SCALE GENOMIC DNA]</scope>
    <source>
        <strain evidence="4 5">MSMB2087WGS</strain>
    </source>
</reference>
<gene>
    <name evidence="4" type="ORF">WL29_02995</name>
</gene>
<dbReference type="FunFam" id="3.40.50.720:FF:000173">
    <property type="entry name" value="3-oxoacyl-[acyl-carrier protein] reductase"/>
    <property type="match status" value="1"/>
</dbReference>
<dbReference type="PANTHER" id="PTHR42879">
    <property type="entry name" value="3-OXOACYL-(ACYL-CARRIER-PROTEIN) REDUCTASE"/>
    <property type="match status" value="1"/>
</dbReference>
<dbReference type="Pfam" id="PF13561">
    <property type="entry name" value="adh_short_C2"/>
    <property type="match status" value="1"/>
</dbReference>
<dbReference type="Gene3D" id="3.40.50.720">
    <property type="entry name" value="NAD(P)-binding Rossmann-like Domain"/>
    <property type="match status" value="1"/>
</dbReference>
<dbReference type="NCBIfam" id="NF009466">
    <property type="entry name" value="PRK12826.1-2"/>
    <property type="match status" value="1"/>
</dbReference>
<dbReference type="GO" id="GO:0018454">
    <property type="term" value="F:acetoacetyl-CoA reductase activity"/>
    <property type="evidence" value="ECO:0007669"/>
    <property type="project" value="InterPro"/>
</dbReference>
<dbReference type="PROSITE" id="PS00061">
    <property type="entry name" value="ADH_SHORT"/>
    <property type="match status" value="1"/>
</dbReference>
<keyword evidence="2" id="KW-0560">Oxidoreductase</keyword>
<evidence type="ECO:0000256" key="1">
    <source>
        <dbReference type="ARBA" id="ARBA00006484"/>
    </source>
</evidence>
<proteinExistence type="inferred from homology"/>
<dbReference type="PRINTS" id="PR00080">
    <property type="entry name" value="SDRFAMILY"/>
</dbReference>
<dbReference type="InterPro" id="IPR002347">
    <property type="entry name" value="SDR_fam"/>
</dbReference>
<dbReference type="InterPro" id="IPR011283">
    <property type="entry name" value="Acetoacetyl-CoA_reductase"/>
</dbReference>
<dbReference type="Proteomes" id="UP000060630">
    <property type="component" value="Unassembled WGS sequence"/>
</dbReference>
<dbReference type="GO" id="GO:0005737">
    <property type="term" value="C:cytoplasm"/>
    <property type="evidence" value="ECO:0007669"/>
    <property type="project" value="InterPro"/>
</dbReference>
<evidence type="ECO:0000259" key="3">
    <source>
        <dbReference type="SMART" id="SM00822"/>
    </source>
</evidence>
<dbReference type="CDD" id="cd05333">
    <property type="entry name" value="BKR_SDR_c"/>
    <property type="match status" value="1"/>
</dbReference>
<evidence type="ECO:0000313" key="4">
    <source>
        <dbReference type="EMBL" id="KWA74158.1"/>
    </source>
</evidence>
<evidence type="ECO:0000256" key="2">
    <source>
        <dbReference type="ARBA" id="ARBA00023002"/>
    </source>
</evidence>
<dbReference type="GO" id="GO:0042619">
    <property type="term" value="P:poly-hydroxybutyrate biosynthetic process"/>
    <property type="evidence" value="ECO:0007669"/>
    <property type="project" value="InterPro"/>
</dbReference>
<accession>A0A106PTP4</accession>
<dbReference type="InterPro" id="IPR020904">
    <property type="entry name" value="Sc_DH/Rdtase_CS"/>
</dbReference>
<dbReference type="PRINTS" id="PR00081">
    <property type="entry name" value="GDHRDH"/>
</dbReference>
<comment type="similarity">
    <text evidence="1">Belongs to the short-chain dehydrogenases/reductases (SDR) family.</text>
</comment>
<name>A0A106PTP4_9BURK</name>
<dbReference type="AlphaFoldDB" id="A0A106PTP4"/>
<dbReference type="PANTHER" id="PTHR42879:SF2">
    <property type="entry name" value="3-OXOACYL-[ACYL-CARRIER-PROTEIN] REDUCTASE FABG"/>
    <property type="match status" value="1"/>
</dbReference>
<comment type="caution">
    <text evidence="4">The sequence shown here is derived from an EMBL/GenBank/DDBJ whole genome shotgun (WGS) entry which is preliminary data.</text>
</comment>
<dbReference type="SUPFAM" id="SSF51735">
    <property type="entry name" value="NAD(P)-binding Rossmann-fold domains"/>
    <property type="match status" value="1"/>
</dbReference>
<feature type="domain" description="Ketoreductase" evidence="3">
    <location>
        <begin position="5"/>
        <end position="185"/>
    </location>
</feature>